<evidence type="ECO:0000313" key="1">
    <source>
        <dbReference type="EMBL" id="RKS53913.1"/>
    </source>
</evidence>
<evidence type="ECO:0000313" key="2">
    <source>
        <dbReference type="Proteomes" id="UP000276282"/>
    </source>
</evidence>
<protein>
    <submittedName>
        <fullName evidence="1">Uncharacterized protein</fullName>
    </submittedName>
</protein>
<dbReference type="EMBL" id="RBLG01000002">
    <property type="protein sequence ID" value="RKS53913.1"/>
    <property type="molecule type" value="Genomic_DNA"/>
</dbReference>
<reference evidence="1 2" key="1">
    <citation type="submission" date="2018-10" db="EMBL/GenBank/DDBJ databases">
        <title>Genomic Encyclopedia of Archaeal and Bacterial Type Strains, Phase II (KMG-II): from individual species to whole genera.</title>
        <authorList>
            <person name="Goeker M."/>
        </authorList>
    </citation>
    <scope>NUCLEOTIDE SEQUENCE [LARGE SCALE GENOMIC DNA]</scope>
    <source>
        <strain evidence="1 2">DSM 19839</strain>
    </source>
</reference>
<gene>
    <name evidence="1" type="ORF">BC962_2180</name>
</gene>
<name>A0A495PTH3_9FLAO</name>
<comment type="caution">
    <text evidence="1">The sequence shown here is derived from an EMBL/GenBank/DDBJ whole genome shotgun (WGS) entry which is preliminary data.</text>
</comment>
<proteinExistence type="predicted"/>
<dbReference type="Proteomes" id="UP000276282">
    <property type="component" value="Unassembled WGS sequence"/>
</dbReference>
<organism evidence="1 2">
    <name type="scientific">Gillisia mitskevichiae</name>
    <dbReference type="NCBI Taxonomy" id="270921"/>
    <lineage>
        <taxon>Bacteria</taxon>
        <taxon>Pseudomonadati</taxon>
        <taxon>Bacteroidota</taxon>
        <taxon>Flavobacteriia</taxon>
        <taxon>Flavobacteriales</taxon>
        <taxon>Flavobacteriaceae</taxon>
        <taxon>Gillisia</taxon>
    </lineage>
</organism>
<accession>A0A495PTH3</accession>
<dbReference type="RefSeq" id="WP_121345981.1">
    <property type="nucleotide sequence ID" value="NZ_RBLG01000002.1"/>
</dbReference>
<dbReference type="AlphaFoldDB" id="A0A495PTH3"/>
<dbReference type="OrthoDB" id="1440369at2"/>
<keyword evidence="2" id="KW-1185">Reference proteome</keyword>
<sequence length="167" mass="19633">MENQKNKSEMTSKEIVEILLEDFNKIDIGRYDYYYIPHKSDFTKAMSLSIKETCNRLNLRVVPEVDIIMPEHIRNEHKRKIGGIVDFIIINPNGKDIAIELDSSHKIYSYKKLEVLNDQGYDAYWIVWNKNTNGKIYPPYNNKELGFNNENVNIVRHTFHADLSNKP</sequence>